<organism evidence="1 2">
    <name type="scientific">Pseudocercospora fijiensis (strain CIRAD86)</name>
    <name type="common">Black leaf streak disease fungus</name>
    <name type="synonym">Mycosphaerella fijiensis</name>
    <dbReference type="NCBI Taxonomy" id="383855"/>
    <lineage>
        <taxon>Eukaryota</taxon>
        <taxon>Fungi</taxon>
        <taxon>Dikarya</taxon>
        <taxon>Ascomycota</taxon>
        <taxon>Pezizomycotina</taxon>
        <taxon>Dothideomycetes</taxon>
        <taxon>Dothideomycetidae</taxon>
        <taxon>Mycosphaerellales</taxon>
        <taxon>Mycosphaerellaceae</taxon>
        <taxon>Pseudocercospora</taxon>
    </lineage>
</organism>
<dbReference type="OrthoDB" id="10350053at2759"/>
<name>M3AJ65_PSEFD</name>
<proteinExistence type="predicted"/>
<protein>
    <submittedName>
        <fullName evidence="1">Uncharacterized protein</fullName>
    </submittedName>
</protein>
<dbReference type="AlphaFoldDB" id="M3AJ65"/>
<evidence type="ECO:0000313" key="1">
    <source>
        <dbReference type="EMBL" id="EME84631.1"/>
    </source>
</evidence>
<evidence type="ECO:0000313" key="2">
    <source>
        <dbReference type="Proteomes" id="UP000016932"/>
    </source>
</evidence>
<dbReference type="EMBL" id="KB446557">
    <property type="protein sequence ID" value="EME84631.1"/>
    <property type="molecule type" value="Genomic_DNA"/>
</dbReference>
<reference evidence="1 2" key="1">
    <citation type="journal article" date="2012" name="PLoS Pathog.">
        <title>Diverse lifestyles and strategies of plant pathogenesis encoded in the genomes of eighteen Dothideomycetes fungi.</title>
        <authorList>
            <person name="Ohm R.A."/>
            <person name="Feau N."/>
            <person name="Henrissat B."/>
            <person name="Schoch C.L."/>
            <person name="Horwitz B.A."/>
            <person name="Barry K.W."/>
            <person name="Condon B.J."/>
            <person name="Copeland A.C."/>
            <person name="Dhillon B."/>
            <person name="Glaser F."/>
            <person name="Hesse C.N."/>
            <person name="Kosti I."/>
            <person name="LaButti K."/>
            <person name="Lindquist E.A."/>
            <person name="Lucas S."/>
            <person name="Salamov A.A."/>
            <person name="Bradshaw R.E."/>
            <person name="Ciuffetti L."/>
            <person name="Hamelin R.C."/>
            <person name="Kema G.H.J."/>
            <person name="Lawrence C."/>
            <person name="Scott J.A."/>
            <person name="Spatafora J.W."/>
            <person name="Turgeon B.G."/>
            <person name="de Wit P.J.G.M."/>
            <person name="Zhong S."/>
            <person name="Goodwin S.B."/>
            <person name="Grigoriev I.V."/>
        </authorList>
    </citation>
    <scope>NUCLEOTIDE SEQUENCE [LARGE SCALE GENOMIC DNA]</scope>
    <source>
        <strain evidence="1 2">CIRAD86</strain>
    </source>
</reference>
<dbReference type="KEGG" id="pfj:MYCFIDRAFT_173580"/>
<keyword evidence="2" id="KW-1185">Reference proteome</keyword>
<dbReference type="VEuPathDB" id="FungiDB:MYCFIDRAFT_173580"/>
<dbReference type="HOGENOM" id="CLU_1240604_0_0_1"/>
<dbReference type="RefSeq" id="XP_007925255.1">
    <property type="nucleotide sequence ID" value="XM_007927064.1"/>
</dbReference>
<sequence length="223" mass="25714">MRPRSHRSQSATISPHIAADIEGQGDALRAHFSQRTPAHFRKPSASSNLRLLHRPMDVDPAYMSYPLYYPTGHPQPEKMQIPQYEGLREMIKSNAAMVFPIIGKDYTTPEDFDIVISSNVTKKNGFFGYTSRSYNASLVYGPHREHNIAAVGRAAKTYEDALDELLDTLSLELHIMMPVMWILSWRNMVGDRLDLSRRGLVPRAQVKEEDWWKERLKRRGNYR</sequence>
<gene>
    <name evidence="1" type="ORF">MYCFIDRAFT_173580</name>
</gene>
<accession>M3AJ65</accession>
<dbReference type="GeneID" id="19333015"/>
<dbReference type="Proteomes" id="UP000016932">
    <property type="component" value="Unassembled WGS sequence"/>
</dbReference>